<dbReference type="InterPro" id="IPR012292">
    <property type="entry name" value="Globin/Proto"/>
</dbReference>
<evidence type="ECO:0000313" key="3">
    <source>
        <dbReference type="Proteomes" id="UP000037923"/>
    </source>
</evidence>
<reference evidence="2 3" key="1">
    <citation type="submission" date="2015-07" db="EMBL/GenBank/DDBJ databases">
        <title>High-quality genome of monoxenous trypanosomatid Leptomonas pyrrhocoris.</title>
        <authorList>
            <person name="Flegontov P."/>
            <person name="Butenko A."/>
            <person name="Firsov S."/>
            <person name="Vlcek C."/>
            <person name="Logacheva M.D."/>
            <person name="Field M."/>
            <person name="Filatov D."/>
            <person name="Flegontova O."/>
            <person name="Gerasimov E."/>
            <person name="Jackson A.P."/>
            <person name="Kelly S."/>
            <person name="Opperdoes F."/>
            <person name="O'Reilly A."/>
            <person name="Votypka J."/>
            <person name="Yurchenko V."/>
            <person name="Lukes J."/>
        </authorList>
    </citation>
    <scope>NUCLEOTIDE SEQUENCE [LARGE SCALE GENOMIC DNA]</scope>
    <source>
        <strain evidence="2">H10</strain>
    </source>
</reference>
<evidence type="ECO:0000313" key="2">
    <source>
        <dbReference type="EMBL" id="KPA73609.1"/>
    </source>
</evidence>
<dbReference type="Gene3D" id="1.10.490.10">
    <property type="entry name" value="Globins"/>
    <property type="match status" value="1"/>
</dbReference>
<sequence>MIAPLPPPRSTRSSRGNTEAFETASQPRSRCHTRRGNDPTRSEAQKNGSCVAEGGRGPAAVPHTYPSSDPAVSMGRRDVQEATPPSSGAAPSSSVRTLRGFLQRHSMEAVASDGPRTAARMCFTAEERKEVEKLLADLQLSVSPLTPSAESTLPSSAVLLKPTRRSCSLTSPPSTAPFTTTATEAMEQSACPPPIPELQRQQATPMSPRRSLADRPRTHSITNNGSTVDVAAAAASAMPGRSSAPSDASITAAAHASVEGRYKEALKTVEGAASDRQLALKRVEEYCASLYTLVETWMHLHEQRFDEFTRTVLQRMLDDNPAYRVLFYDVDLSTQSLIIMDMIGRAVVAFTRPADLMDIMGEMGARHNLYGLRESHYVAMRNAFLKVYAEFVGPATYKESVAVWKMFWKTTVELAVSGASSERGEIYAQRRYKIWAARMKTALQGLIPLQCSGGFHRLMQVTY</sequence>
<dbReference type="RefSeq" id="XP_015652048.1">
    <property type="nucleotide sequence ID" value="XM_015809373.1"/>
</dbReference>
<feature type="compositionally biased region" description="Low complexity" evidence="1">
    <location>
        <begin position="82"/>
        <end position="94"/>
    </location>
</feature>
<feature type="compositionally biased region" description="Basic and acidic residues" evidence="1">
    <location>
        <begin position="35"/>
        <end position="44"/>
    </location>
</feature>
<dbReference type="GO" id="GO:0020037">
    <property type="term" value="F:heme binding"/>
    <property type="evidence" value="ECO:0007669"/>
    <property type="project" value="InterPro"/>
</dbReference>
<protein>
    <submittedName>
        <fullName evidence="2">Adenylate cyclase-like protein</fullName>
    </submittedName>
</protein>
<keyword evidence="3" id="KW-1185">Reference proteome</keyword>
<dbReference type="SUPFAM" id="SSF46458">
    <property type="entry name" value="Globin-like"/>
    <property type="match status" value="1"/>
</dbReference>
<dbReference type="Proteomes" id="UP000037923">
    <property type="component" value="Unassembled WGS sequence"/>
</dbReference>
<gene>
    <name evidence="2" type="ORF">ABB37_09741</name>
</gene>
<name>A0A0M9FQ30_LEPPY</name>
<dbReference type="GO" id="GO:0019825">
    <property type="term" value="F:oxygen binding"/>
    <property type="evidence" value="ECO:0007669"/>
    <property type="project" value="InterPro"/>
</dbReference>
<evidence type="ECO:0000256" key="1">
    <source>
        <dbReference type="SAM" id="MobiDB-lite"/>
    </source>
</evidence>
<dbReference type="VEuPathDB" id="TriTrypDB:LpyrH10_34_0440"/>
<dbReference type="AlphaFoldDB" id="A0A0M9FQ30"/>
<feature type="region of interest" description="Disordered" evidence="1">
    <location>
        <begin position="1"/>
        <end position="95"/>
    </location>
</feature>
<dbReference type="GeneID" id="26910024"/>
<organism evidence="2 3">
    <name type="scientific">Leptomonas pyrrhocoris</name>
    <name type="common">Firebug parasite</name>
    <dbReference type="NCBI Taxonomy" id="157538"/>
    <lineage>
        <taxon>Eukaryota</taxon>
        <taxon>Discoba</taxon>
        <taxon>Euglenozoa</taxon>
        <taxon>Kinetoplastea</taxon>
        <taxon>Metakinetoplastina</taxon>
        <taxon>Trypanosomatida</taxon>
        <taxon>Trypanosomatidae</taxon>
        <taxon>Leishmaniinae</taxon>
        <taxon>Leptomonas</taxon>
    </lineage>
</organism>
<dbReference type="EMBL" id="LGTL01000034">
    <property type="protein sequence ID" value="KPA73609.1"/>
    <property type="molecule type" value="Genomic_DNA"/>
</dbReference>
<comment type="caution">
    <text evidence="2">The sequence shown here is derived from an EMBL/GenBank/DDBJ whole genome shotgun (WGS) entry which is preliminary data.</text>
</comment>
<dbReference type="InterPro" id="IPR009050">
    <property type="entry name" value="Globin-like_sf"/>
</dbReference>
<feature type="region of interest" description="Disordered" evidence="1">
    <location>
        <begin position="197"/>
        <end position="223"/>
    </location>
</feature>
<proteinExistence type="predicted"/>
<accession>A0A0M9FQ30</accession>